<evidence type="ECO:0000256" key="1">
    <source>
        <dbReference type="SAM" id="MobiDB-lite"/>
    </source>
</evidence>
<dbReference type="AlphaFoldDB" id="A0A2P6TLN2"/>
<feature type="region of interest" description="Disordered" evidence="1">
    <location>
        <begin position="1"/>
        <end position="72"/>
    </location>
</feature>
<dbReference type="GO" id="GO:0016787">
    <property type="term" value="F:hydrolase activity"/>
    <property type="evidence" value="ECO:0007669"/>
    <property type="project" value="UniProtKB-KW"/>
</dbReference>
<dbReference type="Proteomes" id="UP000239899">
    <property type="component" value="Unassembled WGS sequence"/>
</dbReference>
<comment type="caution">
    <text evidence="2">The sequence shown here is derived from an EMBL/GenBank/DDBJ whole genome shotgun (WGS) entry which is preliminary data.</text>
</comment>
<name>A0A2P6TLN2_CHLSO</name>
<organism evidence="2 3">
    <name type="scientific">Chlorella sorokiniana</name>
    <name type="common">Freshwater green alga</name>
    <dbReference type="NCBI Taxonomy" id="3076"/>
    <lineage>
        <taxon>Eukaryota</taxon>
        <taxon>Viridiplantae</taxon>
        <taxon>Chlorophyta</taxon>
        <taxon>core chlorophytes</taxon>
        <taxon>Trebouxiophyceae</taxon>
        <taxon>Chlorellales</taxon>
        <taxon>Chlorellaceae</taxon>
        <taxon>Chlorella clade</taxon>
        <taxon>Chlorella</taxon>
    </lineage>
</organism>
<keyword evidence="3" id="KW-1185">Reference proteome</keyword>
<feature type="compositionally biased region" description="Polar residues" evidence="1">
    <location>
        <begin position="1"/>
        <end position="12"/>
    </location>
</feature>
<dbReference type="OrthoDB" id="10443695at2759"/>
<evidence type="ECO:0000313" key="3">
    <source>
        <dbReference type="Proteomes" id="UP000239899"/>
    </source>
</evidence>
<accession>A0A2P6TLN2</accession>
<dbReference type="EMBL" id="LHPG02000012">
    <property type="protein sequence ID" value="PRW45190.1"/>
    <property type="molecule type" value="Genomic_DNA"/>
</dbReference>
<protein>
    <submittedName>
        <fullName evidence="2">Aminoacyl-tRNA hydrolase</fullName>
    </submittedName>
</protein>
<sequence length="72" mass="7797">MSGQQEKYQGSTEVPGGGVAEMKAAQWQIERENAGDAREAIKQGDKEAEKLEAARDERDPTYNPSKDTGEGA</sequence>
<reference evidence="2 3" key="1">
    <citation type="journal article" date="2018" name="Plant J.">
        <title>Genome sequences of Chlorella sorokiniana UTEX 1602 and Micractinium conductrix SAG 241.80: implications to maltose excretion by a green alga.</title>
        <authorList>
            <person name="Arriola M.B."/>
            <person name="Velmurugan N."/>
            <person name="Zhang Y."/>
            <person name="Plunkett M.H."/>
            <person name="Hondzo H."/>
            <person name="Barney B.M."/>
        </authorList>
    </citation>
    <scope>NUCLEOTIDE SEQUENCE [LARGE SCALE GENOMIC DNA]</scope>
    <source>
        <strain evidence="3">UTEX 1602</strain>
    </source>
</reference>
<keyword evidence="2" id="KW-0378">Hydrolase</keyword>
<proteinExistence type="predicted"/>
<feature type="compositionally biased region" description="Basic and acidic residues" evidence="1">
    <location>
        <begin position="29"/>
        <end position="60"/>
    </location>
</feature>
<evidence type="ECO:0000313" key="2">
    <source>
        <dbReference type="EMBL" id="PRW45190.1"/>
    </source>
</evidence>
<gene>
    <name evidence="2" type="ORF">C2E21_6444</name>
</gene>